<reference evidence="2" key="1">
    <citation type="submission" date="2017-02" db="EMBL/GenBank/DDBJ databases">
        <authorList>
            <person name="Varghese N."/>
            <person name="Submissions S."/>
        </authorList>
    </citation>
    <scope>NUCLEOTIDE SEQUENCE [LARGE SCALE GENOMIC DNA]</scope>
    <source>
        <strain evidence="2">DSM 24091</strain>
    </source>
</reference>
<dbReference type="Proteomes" id="UP000190150">
    <property type="component" value="Unassembled WGS sequence"/>
</dbReference>
<evidence type="ECO:0000313" key="1">
    <source>
        <dbReference type="EMBL" id="SKB39312.1"/>
    </source>
</evidence>
<sequence>MLGQPNLKFQFQFDMEQVIDGRNIKIIKSVETADKLTHTEVLFGEYVDNEQVLRALRELERKYLESPLYEKLHGLEDRLSISFTHKESHAVISYTTED</sequence>
<protein>
    <submittedName>
        <fullName evidence="1">Uncharacterized protein</fullName>
    </submittedName>
</protein>
<keyword evidence="2" id="KW-1185">Reference proteome</keyword>
<proteinExistence type="predicted"/>
<name>A0A1T5AWF8_9SPHI</name>
<dbReference type="EMBL" id="FUZF01000001">
    <property type="protein sequence ID" value="SKB39312.1"/>
    <property type="molecule type" value="Genomic_DNA"/>
</dbReference>
<organism evidence="1 2">
    <name type="scientific">Sphingobacterium nematocida</name>
    <dbReference type="NCBI Taxonomy" id="1513896"/>
    <lineage>
        <taxon>Bacteria</taxon>
        <taxon>Pseudomonadati</taxon>
        <taxon>Bacteroidota</taxon>
        <taxon>Sphingobacteriia</taxon>
        <taxon>Sphingobacteriales</taxon>
        <taxon>Sphingobacteriaceae</taxon>
        <taxon>Sphingobacterium</taxon>
    </lineage>
</organism>
<accession>A0A1T5AWF8</accession>
<gene>
    <name evidence="1" type="ORF">SAMN05660841_00239</name>
</gene>
<dbReference type="AlphaFoldDB" id="A0A1T5AWF8"/>
<evidence type="ECO:0000313" key="2">
    <source>
        <dbReference type="Proteomes" id="UP000190150"/>
    </source>
</evidence>